<dbReference type="AlphaFoldDB" id="A0A6J6N807"/>
<evidence type="ECO:0000256" key="3">
    <source>
        <dbReference type="ARBA" id="ARBA00022553"/>
    </source>
</evidence>
<keyword evidence="4" id="KW-0808">Transferase</keyword>
<name>A0A6J6N807_9ZZZZ</name>
<dbReference type="Pfam" id="PF00512">
    <property type="entry name" value="HisKA"/>
    <property type="match status" value="1"/>
</dbReference>
<sequence length="568" mass="60683">MNTRAFTSGAVSQRPLVRWIRGLSPASIGFLAVGWLAVFGYELLAGDVQSIAYEVVGLAGIGAIMVGLARRTAEPRPAWWLFAAGLASEVTGDCITAYYELYRDQEPPAPSAADVFYIGGALIFAIGIFVLLRELGAQWSRAVILDAVIVVVALATVQWVFVVESLVNESLSSLRKADEIALPSFDVLVLVALIQLVIGPKRRSVPYRMIGVSIFLLFISDEIFLLTPQYDSGTWIDIGWLGSYVTLGAAALRRGVRTEVATVPVAPQRLSGVRLAVLAAALLAVPAVLATERLEHHHVHTLVAAGGAALIAVLVLLRLAGLLRVVEQQNRELRQLDRMKDDFVASVSHELRTPLTSIVGYVELLADGASGPVTAAQKDDLDVVTRNTDRLLRLVNDLLFAAGLGEGRLELRSDTVELRAVVAHSVDTIRPVAAAGGLSITFEAVGNTYVVGDAVRLGQAIDNLVANAVKFTPPGGHVAIRVERKGDSVEVEVEDDGVGVPEADLQHLFDRFFRSSRSLKDAVQGTGLGLYIAKTIVEAHHGSIRVTSTEGHGSTFRVVVPAGGAQPT</sequence>
<keyword evidence="8" id="KW-1133">Transmembrane helix</keyword>
<evidence type="ECO:0000256" key="5">
    <source>
        <dbReference type="ARBA" id="ARBA00022777"/>
    </source>
</evidence>
<keyword evidence="5" id="KW-0418">Kinase</keyword>
<feature type="transmembrane region" description="Helical" evidence="8">
    <location>
        <begin position="205"/>
        <end position="226"/>
    </location>
</feature>
<feature type="transmembrane region" description="Helical" evidence="8">
    <location>
        <begin position="78"/>
        <end position="99"/>
    </location>
</feature>
<dbReference type="SMART" id="SM00388">
    <property type="entry name" value="HisKA"/>
    <property type="match status" value="1"/>
</dbReference>
<evidence type="ECO:0000256" key="4">
    <source>
        <dbReference type="ARBA" id="ARBA00022679"/>
    </source>
</evidence>
<feature type="transmembrane region" description="Helical" evidence="8">
    <location>
        <begin position="302"/>
        <end position="326"/>
    </location>
</feature>
<dbReference type="EMBL" id="CAEZXP010000001">
    <property type="protein sequence ID" value="CAB4682239.1"/>
    <property type="molecule type" value="Genomic_DNA"/>
</dbReference>
<feature type="transmembrane region" description="Helical" evidence="8">
    <location>
        <begin position="181"/>
        <end position="198"/>
    </location>
</feature>
<dbReference type="PRINTS" id="PR00344">
    <property type="entry name" value="BCTRLSENSOR"/>
</dbReference>
<dbReference type="EC" id="2.7.13.3" evidence="2"/>
<dbReference type="PROSITE" id="PS50109">
    <property type="entry name" value="HIS_KIN"/>
    <property type="match status" value="1"/>
</dbReference>
<dbReference type="SUPFAM" id="SSF55874">
    <property type="entry name" value="ATPase domain of HSP90 chaperone/DNA topoisomerase II/histidine kinase"/>
    <property type="match status" value="1"/>
</dbReference>
<feature type="transmembrane region" description="Helical" evidence="8">
    <location>
        <begin position="51"/>
        <end position="69"/>
    </location>
</feature>
<feature type="domain" description="Histidine kinase" evidence="9">
    <location>
        <begin position="346"/>
        <end position="564"/>
    </location>
</feature>
<comment type="catalytic activity">
    <reaction evidence="1">
        <text>ATP + protein L-histidine = ADP + protein N-phospho-L-histidine.</text>
        <dbReference type="EC" id="2.7.13.3"/>
    </reaction>
</comment>
<dbReference type="CDD" id="cd00082">
    <property type="entry name" value="HisKA"/>
    <property type="match status" value="1"/>
</dbReference>
<dbReference type="InterPro" id="IPR004358">
    <property type="entry name" value="Sig_transdc_His_kin-like_C"/>
</dbReference>
<dbReference type="PANTHER" id="PTHR43711:SF1">
    <property type="entry name" value="HISTIDINE KINASE 1"/>
    <property type="match status" value="1"/>
</dbReference>
<reference evidence="10" key="1">
    <citation type="submission" date="2020-05" db="EMBL/GenBank/DDBJ databases">
        <authorList>
            <person name="Chiriac C."/>
            <person name="Salcher M."/>
            <person name="Ghai R."/>
            <person name="Kavagutti S V."/>
        </authorList>
    </citation>
    <scope>NUCLEOTIDE SEQUENCE</scope>
</reference>
<dbReference type="GO" id="GO:0000155">
    <property type="term" value="F:phosphorelay sensor kinase activity"/>
    <property type="evidence" value="ECO:0007669"/>
    <property type="project" value="InterPro"/>
</dbReference>
<gene>
    <name evidence="10" type="ORF">UFOPK2399_00021</name>
</gene>
<organism evidence="10">
    <name type="scientific">freshwater metagenome</name>
    <dbReference type="NCBI Taxonomy" id="449393"/>
    <lineage>
        <taxon>unclassified sequences</taxon>
        <taxon>metagenomes</taxon>
        <taxon>ecological metagenomes</taxon>
    </lineage>
</organism>
<dbReference type="InterPro" id="IPR005467">
    <property type="entry name" value="His_kinase_dom"/>
</dbReference>
<evidence type="ECO:0000256" key="8">
    <source>
        <dbReference type="SAM" id="Phobius"/>
    </source>
</evidence>
<evidence type="ECO:0000256" key="2">
    <source>
        <dbReference type="ARBA" id="ARBA00012438"/>
    </source>
</evidence>
<evidence type="ECO:0000313" key="10">
    <source>
        <dbReference type="EMBL" id="CAB4682239.1"/>
    </source>
</evidence>
<dbReference type="InterPro" id="IPR003594">
    <property type="entry name" value="HATPase_dom"/>
</dbReference>
<evidence type="ECO:0000256" key="1">
    <source>
        <dbReference type="ARBA" id="ARBA00000085"/>
    </source>
</evidence>
<dbReference type="FunFam" id="3.30.565.10:FF:000006">
    <property type="entry name" value="Sensor histidine kinase WalK"/>
    <property type="match status" value="1"/>
</dbReference>
<feature type="transmembrane region" description="Helical" evidence="8">
    <location>
        <begin position="232"/>
        <end position="252"/>
    </location>
</feature>
<dbReference type="InterPro" id="IPR036890">
    <property type="entry name" value="HATPase_C_sf"/>
</dbReference>
<dbReference type="InterPro" id="IPR003661">
    <property type="entry name" value="HisK_dim/P_dom"/>
</dbReference>
<feature type="transmembrane region" description="Helical" evidence="8">
    <location>
        <begin position="20"/>
        <end position="39"/>
    </location>
</feature>
<keyword evidence="3" id="KW-0597">Phosphoprotein</keyword>
<feature type="transmembrane region" description="Helical" evidence="8">
    <location>
        <begin position="273"/>
        <end position="290"/>
    </location>
</feature>
<keyword evidence="6" id="KW-0902">Two-component regulatory system</keyword>
<dbReference type="Pfam" id="PF02518">
    <property type="entry name" value="HATPase_c"/>
    <property type="match status" value="1"/>
</dbReference>
<dbReference type="SUPFAM" id="SSF47384">
    <property type="entry name" value="Homodimeric domain of signal transducing histidine kinase"/>
    <property type="match status" value="1"/>
</dbReference>
<dbReference type="FunFam" id="1.10.287.130:FF:000001">
    <property type="entry name" value="Two-component sensor histidine kinase"/>
    <property type="match status" value="1"/>
</dbReference>
<dbReference type="SMART" id="SM00387">
    <property type="entry name" value="HATPase_c"/>
    <property type="match status" value="1"/>
</dbReference>
<protein>
    <recommendedName>
        <fullName evidence="2">histidine kinase</fullName>
        <ecNumber evidence="2">2.7.13.3</ecNumber>
    </recommendedName>
</protein>
<keyword evidence="8" id="KW-0812">Transmembrane</keyword>
<evidence type="ECO:0000259" key="9">
    <source>
        <dbReference type="PROSITE" id="PS50109"/>
    </source>
</evidence>
<dbReference type="Gene3D" id="1.10.287.130">
    <property type="match status" value="1"/>
</dbReference>
<evidence type="ECO:0000256" key="6">
    <source>
        <dbReference type="ARBA" id="ARBA00023012"/>
    </source>
</evidence>
<dbReference type="PANTHER" id="PTHR43711">
    <property type="entry name" value="TWO-COMPONENT HISTIDINE KINASE"/>
    <property type="match status" value="1"/>
</dbReference>
<feature type="transmembrane region" description="Helical" evidence="8">
    <location>
        <begin position="111"/>
        <end position="131"/>
    </location>
</feature>
<dbReference type="InterPro" id="IPR050736">
    <property type="entry name" value="Sensor_HK_Regulatory"/>
</dbReference>
<evidence type="ECO:0000256" key="7">
    <source>
        <dbReference type="ARBA" id="ARBA00023136"/>
    </source>
</evidence>
<accession>A0A6J6N807</accession>
<dbReference type="InterPro" id="IPR036097">
    <property type="entry name" value="HisK_dim/P_sf"/>
</dbReference>
<keyword evidence="7 8" id="KW-0472">Membrane</keyword>
<proteinExistence type="predicted"/>
<feature type="transmembrane region" description="Helical" evidence="8">
    <location>
        <begin position="143"/>
        <end position="161"/>
    </location>
</feature>
<dbReference type="Gene3D" id="3.30.565.10">
    <property type="entry name" value="Histidine kinase-like ATPase, C-terminal domain"/>
    <property type="match status" value="1"/>
</dbReference>